<dbReference type="GO" id="GO:0016787">
    <property type="term" value="F:hydrolase activity"/>
    <property type="evidence" value="ECO:0007669"/>
    <property type="project" value="UniProtKB-KW"/>
</dbReference>
<dbReference type="RefSeq" id="WP_090232621.1">
    <property type="nucleotide sequence ID" value="NZ_FNHW01000001.1"/>
</dbReference>
<feature type="domain" description="AB hydrolase-1" evidence="2">
    <location>
        <begin position="23"/>
        <end position="245"/>
    </location>
</feature>
<sequence>MKTKTANLDNRKLAYIDEGKGEAIVLLHGFCGSHEYWEEVIPELAKEYRVIAPDLRGHGKSSISDSACAVEDFSEDIKELLGQLGLDKVTMLGHSLGGYITLAFADHQSNRLKGYGLIHSTGFPDDEAGRVKRDRTIEQIKEKGIKSVIDQLIPNLFAPDTLLTEKKEKAIRIGYETPPEGAIAASVAMKNRPNRNGVLQNSNIPVLLVAGESDQVIHPEKTFSVSKENITQTTLKGAGHMGMYEATDTLIDEILEFMKKIK</sequence>
<dbReference type="InterPro" id="IPR000073">
    <property type="entry name" value="AB_hydrolase_1"/>
</dbReference>
<keyword evidence="1" id="KW-0378">Hydrolase</keyword>
<evidence type="ECO:0000313" key="4">
    <source>
        <dbReference type="Proteomes" id="UP000199544"/>
    </source>
</evidence>
<evidence type="ECO:0000313" key="3">
    <source>
        <dbReference type="EMBL" id="SDM55450.1"/>
    </source>
</evidence>
<dbReference type="AlphaFoldDB" id="A0A1G9U650"/>
<dbReference type="Gene3D" id="3.40.50.1820">
    <property type="entry name" value="alpha/beta hydrolase"/>
    <property type="match status" value="1"/>
</dbReference>
<accession>A0A1G9U650</accession>
<dbReference type="PRINTS" id="PR00412">
    <property type="entry name" value="EPOXHYDRLASE"/>
</dbReference>
<protein>
    <submittedName>
        <fullName evidence="3">Pimeloyl-ACP methyl ester carboxylesterase</fullName>
    </submittedName>
</protein>
<keyword evidence="4" id="KW-1185">Reference proteome</keyword>
<dbReference type="SUPFAM" id="SSF53474">
    <property type="entry name" value="alpha/beta-Hydrolases"/>
    <property type="match status" value="1"/>
</dbReference>
<dbReference type="PRINTS" id="PR00111">
    <property type="entry name" value="ABHYDROLASE"/>
</dbReference>
<dbReference type="GO" id="GO:0016020">
    <property type="term" value="C:membrane"/>
    <property type="evidence" value="ECO:0007669"/>
    <property type="project" value="TreeGrafter"/>
</dbReference>
<reference evidence="4" key="1">
    <citation type="submission" date="2016-10" db="EMBL/GenBank/DDBJ databases">
        <authorList>
            <person name="Varghese N."/>
            <person name="Submissions S."/>
        </authorList>
    </citation>
    <scope>NUCLEOTIDE SEQUENCE [LARGE SCALE GENOMIC DNA]</scope>
    <source>
        <strain evidence="4">CGMCC 1.6854</strain>
    </source>
</reference>
<dbReference type="STRING" id="459525.SAMN04488137_0725"/>
<evidence type="ECO:0000256" key="1">
    <source>
        <dbReference type="ARBA" id="ARBA00022801"/>
    </source>
</evidence>
<dbReference type="InterPro" id="IPR029058">
    <property type="entry name" value="AB_hydrolase_fold"/>
</dbReference>
<dbReference type="OrthoDB" id="252464at2"/>
<dbReference type="PANTHER" id="PTHR43798:SF31">
    <property type="entry name" value="AB HYDROLASE SUPERFAMILY PROTEIN YCLE"/>
    <property type="match status" value="1"/>
</dbReference>
<proteinExistence type="predicted"/>
<dbReference type="PANTHER" id="PTHR43798">
    <property type="entry name" value="MONOACYLGLYCEROL LIPASE"/>
    <property type="match status" value="1"/>
</dbReference>
<dbReference type="Proteomes" id="UP000199544">
    <property type="component" value="Unassembled WGS sequence"/>
</dbReference>
<gene>
    <name evidence="3" type="ORF">SAMN04488137_0725</name>
</gene>
<dbReference type="EMBL" id="FNHW01000001">
    <property type="protein sequence ID" value="SDM55450.1"/>
    <property type="molecule type" value="Genomic_DNA"/>
</dbReference>
<dbReference type="Pfam" id="PF00561">
    <property type="entry name" value="Abhydrolase_1"/>
    <property type="match status" value="1"/>
</dbReference>
<name>A0A1G9U650_9BACL</name>
<evidence type="ECO:0000259" key="2">
    <source>
        <dbReference type="Pfam" id="PF00561"/>
    </source>
</evidence>
<organism evidence="3 4">
    <name type="scientific">Fictibacillus solisalsi</name>
    <dbReference type="NCBI Taxonomy" id="459525"/>
    <lineage>
        <taxon>Bacteria</taxon>
        <taxon>Bacillati</taxon>
        <taxon>Bacillota</taxon>
        <taxon>Bacilli</taxon>
        <taxon>Bacillales</taxon>
        <taxon>Fictibacillaceae</taxon>
        <taxon>Fictibacillus</taxon>
    </lineage>
</organism>
<dbReference type="InterPro" id="IPR000639">
    <property type="entry name" value="Epox_hydrolase-like"/>
</dbReference>
<dbReference type="InterPro" id="IPR050266">
    <property type="entry name" value="AB_hydrolase_sf"/>
</dbReference>